<accession>A0AAW3EFJ7</accession>
<dbReference type="PROSITE" id="PS00041">
    <property type="entry name" value="HTH_ARAC_FAMILY_1"/>
    <property type="match status" value="1"/>
</dbReference>
<feature type="domain" description="HTH araC/xylS-type" evidence="5">
    <location>
        <begin position="214"/>
        <end position="312"/>
    </location>
</feature>
<dbReference type="CDD" id="cd03137">
    <property type="entry name" value="GATase1_AraC_1"/>
    <property type="match status" value="1"/>
</dbReference>
<protein>
    <submittedName>
        <fullName evidence="6">AraC family transcriptional regulator</fullName>
    </submittedName>
</protein>
<dbReference type="GO" id="GO:0003700">
    <property type="term" value="F:DNA-binding transcription factor activity"/>
    <property type="evidence" value="ECO:0007669"/>
    <property type="project" value="InterPro"/>
</dbReference>
<keyword evidence="9" id="KW-1185">Reference proteome</keyword>
<keyword evidence="2" id="KW-0238">DNA-binding</keyword>
<dbReference type="Gene3D" id="1.10.10.60">
    <property type="entry name" value="Homeodomain-like"/>
    <property type="match status" value="1"/>
</dbReference>
<reference evidence="8 9" key="1">
    <citation type="submission" date="2014-08" db="EMBL/GenBank/DDBJ databases">
        <title>Genome sequences of NCPPB Pectobacterium isolates.</title>
        <authorList>
            <person name="Glover R.H."/>
            <person name="Sapp M."/>
            <person name="Elphinstone J."/>
        </authorList>
    </citation>
    <scope>NUCLEOTIDE SEQUENCE [LARGE SCALE GENOMIC DNA]</scope>
    <source>
        <strain evidence="6 8">NCPPB 3701</strain>
        <strain evidence="7 9">NCPPB3702</strain>
    </source>
</reference>
<evidence type="ECO:0000256" key="1">
    <source>
        <dbReference type="ARBA" id="ARBA00023015"/>
    </source>
</evidence>
<dbReference type="Gene3D" id="3.40.50.880">
    <property type="match status" value="1"/>
</dbReference>
<dbReference type="SUPFAM" id="SSF46689">
    <property type="entry name" value="Homeodomain-like"/>
    <property type="match status" value="2"/>
</dbReference>
<dbReference type="SUPFAM" id="SSF52317">
    <property type="entry name" value="Class I glutamine amidotransferase-like"/>
    <property type="match status" value="1"/>
</dbReference>
<dbReference type="RefSeq" id="WP_005967030.1">
    <property type="nucleotide sequence ID" value="NZ_JQHP01000006.1"/>
</dbReference>
<proteinExistence type="predicted"/>
<dbReference type="PANTHER" id="PTHR43130:SF3">
    <property type="entry name" value="HTH-TYPE TRANSCRIPTIONAL REGULATOR RV1931C"/>
    <property type="match status" value="1"/>
</dbReference>
<dbReference type="PANTHER" id="PTHR43130">
    <property type="entry name" value="ARAC-FAMILY TRANSCRIPTIONAL REGULATOR"/>
    <property type="match status" value="1"/>
</dbReference>
<organism evidence="6 8">
    <name type="scientific">Pectobacterium wasabiae</name>
    <dbReference type="NCBI Taxonomy" id="55208"/>
    <lineage>
        <taxon>Bacteria</taxon>
        <taxon>Pseudomonadati</taxon>
        <taxon>Pseudomonadota</taxon>
        <taxon>Gammaproteobacteria</taxon>
        <taxon>Enterobacterales</taxon>
        <taxon>Pectobacteriaceae</taxon>
        <taxon>Pectobacterium</taxon>
    </lineage>
</organism>
<dbReference type="Proteomes" id="UP000029257">
    <property type="component" value="Unassembled WGS sequence"/>
</dbReference>
<keyword evidence="1" id="KW-0805">Transcription regulation</keyword>
<sequence>MSTVTVAIVITEGFSTFHLSVPLILFSDAVTEQKLFVCRICAEQPGIIWSDEGTAVRAEYNLDVLPESDIVIIPFWNNVKEKPSQYLMDALVAARGAGASIVGLCLGGFVLAYAGLLDGHRAATHWEYEKIFHQLFPKVRLDVNVLYTEDDGLVTSAGTAAALDCCLYLIRQRFGNQLANRIARRMVVPPHRNGGQAQFIEQVVPRSTTDNRINMLLDYLQRNLHQVHNIDSLARFASMSRRTLTRHFLKATGMSVGDWLTTERLHRSQELLEITRLSVEQVSDKVGFQSVITFRQIFRERTGVSPSDWRKTFRGTSDESNQRQEDGL</sequence>
<evidence type="ECO:0000256" key="2">
    <source>
        <dbReference type="ARBA" id="ARBA00023125"/>
    </source>
</evidence>
<evidence type="ECO:0000313" key="8">
    <source>
        <dbReference type="Proteomes" id="UP000029257"/>
    </source>
</evidence>
<feature type="region of interest" description="Disordered" evidence="4">
    <location>
        <begin position="309"/>
        <end position="328"/>
    </location>
</feature>
<dbReference type="InterPro" id="IPR029062">
    <property type="entry name" value="Class_I_gatase-like"/>
</dbReference>
<evidence type="ECO:0000313" key="7">
    <source>
        <dbReference type="EMBL" id="KGA30396.1"/>
    </source>
</evidence>
<evidence type="ECO:0000313" key="6">
    <source>
        <dbReference type="EMBL" id="KFX05542.1"/>
    </source>
</evidence>
<dbReference type="InterPro" id="IPR018060">
    <property type="entry name" value="HTH_AraC"/>
</dbReference>
<gene>
    <name evidence="6" type="ORF">JV38_12695</name>
    <name evidence="7" type="ORF">KU73_00320</name>
</gene>
<dbReference type="Proteomes" id="UP000029436">
    <property type="component" value="Unassembled WGS sequence"/>
</dbReference>
<dbReference type="SMART" id="SM00342">
    <property type="entry name" value="HTH_ARAC"/>
    <property type="match status" value="1"/>
</dbReference>
<dbReference type="EMBL" id="JQOH01000001">
    <property type="protein sequence ID" value="KGA30396.1"/>
    <property type="molecule type" value="Genomic_DNA"/>
</dbReference>
<evidence type="ECO:0000259" key="5">
    <source>
        <dbReference type="PROSITE" id="PS01124"/>
    </source>
</evidence>
<dbReference type="Pfam" id="PF12833">
    <property type="entry name" value="HTH_18"/>
    <property type="match status" value="1"/>
</dbReference>
<dbReference type="InterPro" id="IPR002818">
    <property type="entry name" value="DJ-1/PfpI"/>
</dbReference>
<evidence type="ECO:0000256" key="4">
    <source>
        <dbReference type="SAM" id="MobiDB-lite"/>
    </source>
</evidence>
<dbReference type="InterPro" id="IPR009057">
    <property type="entry name" value="Homeodomain-like_sf"/>
</dbReference>
<name>A0AAW3EFJ7_9GAMM</name>
<keyword evidence="3" id="KW-0804">Transcription</keyword>
<dbReference type="InterPro" id="IPR018062">
    <property type="entry name" value="HTH_AraC-typ_CS"/>
</dbReference>
<dbReference type="Pfam" id="PF01965">
    <property type="entry name" value="DJ-1_PfpI"/>
    <property type="match status" value="1"/>
</dbReference>
<dbReference type="AlphaFoldDB" id="A0AAW3EFJ7"/>
<dbReference type="PROSITE" id="PS01124">
    <property type="entry name" value="HTH_ARAC_FAMILY_2"/>
    <property type="match status" value="1"/>
</dbReference>
<dbReference type="InterPro" id="IPR052158">
    <property type="entry name" value="INH-QAR"/>
</dbReference>
<dbReference type="EMBL" id="JQHP01000006">
    <property type="protein sequence ID" value="KFX05542.1"/>
    <property type="molecule type" value="Genomic_DNA"/>
</dbReference>
<evidence type="ECO:0000256" key="3">
    <source>
        <dbReference type="ARBA" id="ARBA00023163"/>
    </source>
</evidence>
<evidence type="ECO:0000313" key="9">
    <source>
        <dbReference type="Proteomes" id="UP000029436"/>
    </source>
</evidence>
<dbReference type="GO" id="GO:0043565">
    <property type="term" value="F:sequence-specific DNA binding"/>
    <property type="evidence" value="ECO:0007669"/>
    <property type="project" value="InterPro"/>
</dbReference>
<comment type="caution">
    <text evidence="6">The sequence shown here is derived from an EMBL/GenBank/DDBJ whole genome shotgun (WGS) entry which is preliminary data.</text>
</comment>